<comment type="subunit">
    <text evidence="26">Catalytic component of the C3 convertase of the alternative complement pathway, also named C3bBb, composed of complement factor B Bb and complement C3b. Catalytic component of the C5 convertase of the alternative complement pathway, also named C3bBb3b, composed of complement factor B Bb and additional molecules of complement C3b. Interacts to CFP; this interaction contributes to the stabilization of the active C3-convertase enzyme complex.</text>
</comment>
<evidence type="ECO:0000256" key="21">
    <source>
        <dbReference type="ARBA" id="ARBA00029636"/>
    </source>
</evidence>
<dbReference type="InterPro" id="IPR018114">
    <property type="entry name" value="TRYPSIN_HIS"/>
</dbReference>
<dbReference type="Pfam" id="PF00084">
    <property type="entry name" value="Sushi"/>
    <property type="match status" value="2"/>
</dbReference>
<evidence type="ECO:0000259" key="33">
    <source>
        <dbReference type="PROSITE" id="PS50923"/>
    </source>
</evidence>
<dbReference type="Gene3D" id="3.40.50.410">
    <property type="entry name" value="von Willebrand factor, type A domain"/>
    <property type="match status" value="1"/>
</dbReference>
<dbReference type="Gene3D" id="2.40.10.10">
    <property type="entry name" value="Trypsin-like serine proteases"/>
    <property type="match status" value="2"/>
</dbReference>
<dbReference type="PROSITE" id="PS00135">
    <property type="entry name" value="TRYPSIN_SER"/>
    <property type="match status" value="1"/>
</dbReference>
<dbReference type="PROSITE" id="PS50923">
    <property type="entry name" value="SUSHI"/>
    <property type="match status" value="2"/>
</dbReference>
<feature type="disulfide bond" evidence="28">
    <location>
        <begin position="121"/>
        <end position="148"/>
    </location>
</feature>
<dbReference type="PROSITE" id="PS50234">
    <property type="entry name" value="VWFA"/>
    <property type="match status" value="1"/>
</dbReference>
<evidence type="ECO:0000256" key="14">
    <source>
        <dbReference type="ARBA" id="ARBA00022737"/>
    </source>
</evidence>
<evidence type="ECO:0000256" key="19">
    <source>
        <dbReference type="ARBA" id="ARBA00023162"/>
    </source>
</evidence>
<dbReference type="InterPro" id="IPR035976">
    <property type="entry name" value="Sushi/SCR/CCP_sf"/>
</dbReference>
<evidence type="ECO:0000256" key="26">
    <source>
        <dbReference type="ARBA" id="ARBA00093582"/>
    </source>
</evidence>
<keyword evidence="20" id="KW-0325">Glycoprotein</keyword>
<evidence type="ECO:0000256" key="11">
    <source>
        <dbReference type="ARBA" id="ARBA00022659"/>
    </source>
</evidence>
<dbReference type="GO" id="GO:0009617">
    <property type="term" value="P:response to bacterium"/>
    <property type="evidence" value="ECO:0007669"/>
    <property type="project" value="TreeGrafter"/>
</dbReference>
<dbReference type="InterPro" id="IPR009003">
    <property type="entry name" value="Peptidase_S1_PA"/>
</dbReference>
<keyword evidence="19" id="KW-0179">Complement alternate pathway</keyword>
<dbReference type="SMART" id="SM00327">
    <property type="entry name" value="VWA"/>
    <property type="match status" value="1"/>
</dbReference>
<proteinExistence type="inferred from homology"/>
<comment type="cofactor">
    <cofactor evidence="3">
        <name>Mg(2+)</name>
        <dbReference type="ChEBI" id="CHEBI:18420"/>
    </cofactor>
</comment>
<comment type="catalytic activity">
    <reaction evidence="1">
        <text>Cleavage of Arg-|-Ser bond in complement component C3 alpha-chain to yield C3a and C3b, and Arg-|-Xaa bond in complement component C5 alpha-chain to yield C5a and C5b.</text>
        <dbReference type="EC" id="3.4.21.47"/>
    </reaction>
</comment>
<dbReference type="PRINTS" id="PR00722">
    <property type="entry name" value="CHYMOTRYPSIN"/>
</dbReference>
<evidence type="ECO:0000256" key="30">
    <source>
        <dbReference type="SAM" id="SignalP"/>
    </source>
</evidence>
<evidence type="ECO:0000256" key="4">
    <source>
        <dbReference type="ARBA" id="ARBA00004241"/>
    </source>
</evidence>
<dbReference type="CDD" id="cd00033">
    <property type="entry name" value="CCP"/>
    <property type="match status" value="2"/>
</dbReference>
<reference evidence="34" key="1">
    <citation type="submission" date="2014-09" db="EMBL/GenBank/DDBJ databases">
        <title>RNA-seq and high-definition mass spectrometry reveal the complex and divergent venoms of two rear-fanged colubrid snakes.</title>
        <authorList>
            <person name="McGivern J.J."/>
            <person name="Wray K.P."/>
            <person name="Margres M.J."/>
            <person name="Couch M.E."/>
            <person name="Mackessy S.P."/>
            <person name="Rokyta D.R."/>
        </authorList>
    </citation>
    <scope>NUCLEOTIDE SEQUENCE</scope>
    <source>
        <tissue evidence="34">Venom gland</tissue>
    </source>
</reference>
<keyword evidence="14" id="KW-0677">Repeat</keyword>
<comment type="similarity">
    <text evidence="6">Belongs to the peptidase S1 family. Snake venom subfamily.</text>
</comment>
<comment type="function">
    <text evidence="22">Involved in proliferation and differentiation of preactivated B-lymphocytes, rapid spreading of peripheral blood monocytes, stimulation of lymphocyte blastogenesis and lysis of erythrocytes.</text>
</comment>
<keyword evidence="17" id="KW-0391">Immunity</keyword>
<dbReference type="GO" id="GO:0004252">
    <property type="term" value="F:serine-type endopeptidase activity"/>
    <property type="evidence" value="ECO:0007669"/>
    <property type="project" value="UniProtKB-EC"/>
</dbReference>
<dbReference type="CDD" id="cd00190">
    <property type="entry name" value="Tryp_SPc"/>
    <property type="match status" value="1"/>
</dbReference>
<dbReference type="PROSITE" id="PS50240">
    <property type="entry name" value="TRYPSIN_DOM"/>
    <property type="match status" value="1"/>
</dbReference>
<evidence type="ECO:0000256" key="23">
    <source>
        <dbReference type="ARBA" id="ARBA00093402"/>
    </source>
</evidence>
<dbReference type="SUPFAM" id="SSF53300">
    <property type="entry name" value="vWA-like"/>
    <property type="match status" value="1"/>
</dbReference>
<evidence type="ECO:0000259" key="31">
    <source>
        <dbReference type="PROSITE" id="PS50234"/>
    </source>
</evidence>
<dbReference type="PANTHER" id="PTHR46393:SF1">
    <property type="entry name" value="COMPLEMENT FACTOR B"/>
    <property type="match status" value="1"/>
</dbReference>
<dbReference type="SUPFAM" id="SSF57535">
    <property type="entry name" value="Complement control module/SCR domain"/>
    <property type="match status" value="2"/>
</dbReference>
<evidence type="ECO:0000256" key="25">
    <source>
        <dbReference type="ARBA" id="ARBA00093516"/>
    </source>
</evidence>
<evidence type="ECO:0000256" key="10">
    <source>
        <dbReference type="ARBA" id="ARBA00022588"/>
    </source>
</evidence>
<keyword evidence="18 28" id="KW-1015">Disulfide bond</keyword>
<dbReference type="InterPro" id="IPR036465">
    <property type="entry name" value="vWFA_dom_sf"/>
</dbReference>
<dbReference type="PANTHER" id="PTHR46393">
    <property type="entry name" value="SUSHI DOMAIN-CONTAINING PROTEIN"/>
    <property type="match status" value="1"/>
</dbReference>
<feature type="active site" description="Charge relay system" evidence="27">
    <location>
        <position position="697"/>
    </location>
</feature>
<evidence type="ECO:0000256" key="17">
    <source>
        <dbReference type="ARBA" id="ARBA00022859"/>
    </source>
</evidence>
<evidence type="ECO:0000256" key="2">
    <source>
        <dbReference type="ARBA" id="ARBA00001936"/>
    </source>
</evidence>
<dbReference type="Gene3D" id="2.10.70.10">
    <property type="entry name" value="Complement Module, domain 1"/>
    <property type="match status" value="3"/>
</dbReference>
<evidence type="ECO:0000259" key="32">
    <source>
        <dbReference type="PROSITE" id="PS50240"/>
    </source>
</evidence>
<evidence type="ECO:0000256" key="3">
    <source>
        <dbReference type="ARBA" id="ARBA00001946"/>
    </source>
</evidence>
<evidence type="ECO:0000256" key="22">
    <source>
        <dbReference type="ARBA" id="ARBA00093327"/>
    </source>
</evidence>
<dbReference type="SUPFAM" id="SSF50494">
    <property type="entry name" value="Trypsin-like serine proteases"/>
    <property type="match status" value="1"/>
</dbReference>
<organism evidence="34">
    <name type="scientific">Hypsiglena sp. JMG-2014</name>
    <dbReference type="NCBI Taxonomy" id="1550645"/>
    <lineage>
        <taxon>Eukaryota</taxon>
        <taxon>Metazoa</taxon>
        <taxon>Chordata</taxon>
        <taxon>Craniata</taxon>
        <taxon>Vertebrata</taxon>
        <taxon>Euteleostomi</taxon>
        <taxon>Lepidosauria</taxon>
        <taxon>Squamata</taxon>
        <taxon>Bifurcata</taxon>
        <taxon>Unidentata</taxon>
        <taxon>Episquamata</taxon>
        <taxon>Toxicofera</taxon>
        <taxon>Serpentes</taxon>
        <taxon>Colubroidea</taxon>
        <taxon>Dipsadidae</taxon>
        <taxon>Hypsiglena</taxon>
    </lineage>
</organism>
<evidence type="ECO:0000256" key="5">
    <source>
        <dbReference type="ARBA" id="ARBA00004613"/>
    </source>
</evidence>
<evidence type="ECO:0000256" key="9">
    <source>
        <dbReference type="ARBA" id="ARBA00022525"/>
    </source>
</evidence>
<dbReference type="PROSITE" id="PS00134">
    <property type="entry name" value="TRYPSIN_HIS"/>
    <property type="match status" value="1"/>
</dbReference>
<dbReference type="GO" id="GO:0035821">
    <property type="term" value="P:modulation of process of another organism"/>
    <property type="evidence" value="ECO:0007669"/>
    <property type="project" value="UniProtKB-ARBA"/>
</dbReference>
<feature type="signal peptide" evidence="30">
    <location>
        <begin position="1"/>
        <end position="24"/>
    </location>
</feature>
<evidence type="ECO:0000256" key="27">
    <source>
        <dbReference type="PIRSR" id="PIRSR001154-1"/>
    </source>
</evidence>
<comment type="subunit">
    <text evidence="25">Monomer. Interacts with complement C3b; this interaction is dependent on the presence of Mg(2+).</text>
</comment>
<evidence type="ECO:0000256" key="29">
    <source>
        <dbReference type="RuleBase" id="RU363034"/>
    </source>
</evidence>
<dbReference type="InterPro" id="IPR000436">
    <property type="entry name" value="Sushi_SCR_CCP_dom"/>
</dbReference>
<dbReference type="InterPro" id="IPR002035">
    <property type="entry name" value="VWF_A"/>
</dbReference>
<dbReference type="InterPro" id="IPR001254">
    <property type="entry name" value="Trypsin_dom"/>
</dbReference>
<keyword evidence="15 29" id="KW-0378">Hydrolase</keyword>
<dbReference type="GO" id="GO:0006508">
    <property type="term" value="P:proteolysis"/>
    <property type="evidence" value="ECO:0007669"/>
    <property type="project" value="UniProtKB-KW"/>
</dbReference>
<comment type="subcellular location">
    <subcellularLocation>
        <location evidence="4">Cell surface</location>
    </subcellularLocation>
    <subcellularLocation>
        <location evidence="5">Secreted</location>
    </subcellularLocation>
</comment>
<dbReference type="InterPro" id="IPR011360">
    <property type="entry name" value="Compl_C2_B"/>
</dbReference>
<dbReference type="InterPro" id="IPR001314">
    <property type="entry name" value="Peptidase_S1A"/>
</dbReference>
<feature type="active site" description="Charge relay system" evidence="27">
    <location>
        <position position="567"/>
    </location>
</feature>
<keyword evidence="11 28" id="KW-0768">Sushi</keyword>
<feature type="domain" description="Sushi" evidence="33">
    <location>
        <begin position="91"/>
        <end position="150"/>
    </location>
</feature>
<comment type="function">
    <text evidence="23">Serine protease component of the complement C3 and C5 convertase complexes of the alternative complement pathway. Following cleavage and activation by factor D (CFD), forms the C3 convertase together with complement C3b. As part of the C3 convertase, cleaves and activates C3 into C3a anaphylatoxin and C3b opsonin, the next components of the complement pathways. When an additional complement C3b molecule binds to the C3 convertase, forms the C5 convertase, which cleaves and activates C5 into C5a anaphylatoxin and C5b component of the membrane attack complex.</text>
</comment>
<evidence type="ECO:0000256" key="6">
    <source>
        <dbReference type="ARBA" id="ARBA00009228"/>
    </source>
</evidence>
<dbReference type="Pfam" id="PF00089">
    <property type="entry name" value="Trypsin"/>
    <property type="match status" value="1"/>
</dbReference>
<dbReference type="EMBL" id="GBSI01000590">
    <property type="protein sequence ID" value="JAC95906.1"/>
    <property type="molecule type" value="Transcribed_RNA"/>
</dbReference>
<name>A0A098M115_9SAUR</name>
<comment type="caution">
    <text evidence="28">Lacks conserved residue(s) required for the propagation of feature annotation.</text>
</comment>
<accession>A0A098M115</accession>
<keyword evidence="13 30" id="KW-0732">Signal</keyword>
<evidence type="ECO:0000256" key="13">
    <source>
        <dbReference type="ARBA" id="ARBA00022729"/>
    </source>
</evidence>
<comment type="cofactor">
    <cofactor evidence="2">
        <name>Mn(2+)</name>
        <dbReference type="ChEBI" id="CHEBI:29035"/>
    </cofactor>
</comment>
<evidence type="ECO:0000256" key="12">
    <source>
        <dbReference type="ARBA" id="ARBA00022670"/>
    </source>
</evidence>
<evidence type="ECO:0000256" key="8">
    <source>
        <dbReference type="ARBA" id="ARBA00018671"/>
    </source>
</evidence>
<feature type="active site" description="Charge relay system" evidence="27">
    <location>
        <position position="519"/>
    </location>
</feature>
<evidence type="ECO:0000256" key="15">
    <source>
        <dbReference type="ARBA" id="ARBA00022801"/>
    </source>
</evidence>
<evidence type="ECO:0000256" key="28">
    <source>
        <dbReference type="PROSITE-ProRule" id="PRU00302"/>
    </source>
</evidence>
<feature type="domain" description="Sushi" evidence="33">
    <location>
        <begin position="153"/>
        <end position="210"/>
    </location>
</feature>
<feature type="chain" id="PRO_5001937917" description="Complement factor B" evidence="30">
    <location>
        <begin position="25"/>
        <end position="769"/>
    </location>
</feature>
<feature type="unsure residue" description="D or N" evidence="34">
    <location>
        <position position="399"/>
    </location>
</feature>
<comment type="function">
    <text evidence="24">Precursor of the catalytic component of the C3 and C5 convertase complexes of the alternative pathway of the complement system, a cascade of proteins that leads to phagocytosis and breakdown of pathogens and signaling that strengthens the adaptive immune system. The alternative complement pathway acts as an amplification loop that enhances other complement pathways (classical, lectin and GZMK) by promoting formation of additional C3 and C5 convertases. CFB is cleaved and activated by CFD to generate Ba and Bb chains; Bb chain constituting the catalytic component of the C3 and C5 convertases.</text>
</comment>
<evidence type="ECO:0000313" key="34">
    <source>
        <dbReference type="EMBL" id="JAC95906.1"/>
    </source>
</evidence>
<dbReference type="GO" id="GO:0070062">
    <property type="term" value="C:extracellular exosome"/>
    <property type="evidence" value="ECO:0007669"/>
    <property type="project" value="TreeGrafter"/>
</dbReference>
<evidence type="ECO:0000256" key="16">
    <source>
        <dbReference type="ARBA" id="ARBA00022825"/>
    </source>
</evidence>
<evidence type="ECO:0000256" key="20">
    <source>
        <dbReference type="ARBA" id="ARBA00023180"/>
    </source>
</evidence>
<dbReference type="AlphaFoldDB" id="A0A098M115"/>
<dbReference type="GO" id="GO:0006957">
    <property type="term" value="P:complement activation, alternative pathway"/>
    <property type="evidence" value="ECO:0007669"/>
    <property type="project" value="UniProtKB-KW"/>
</dbReference>
<evidence type="ECO:0000256" key="24">
    <source>
        <dbReference type="ARBA" id="ARBA00093434"/>
    </source>
</evidence>
<dbReference type="PIRSF" id="PIRSF001154">
    <property type="entry name" value="Compl_C2_B"/>
    <property type="match status" value="1"/>
</dbReference>
<keyword evidence="9" id="KW-0964">Secreted</keyword>
<protein>
    <recommendedName>
        <fullName evidence="8">Complement factor B</fullName>
        <ecNumber evidence="7">3.4.21.47</ecNumber>
    </recommendedName>
    <alternativeName>
        <fullName evidence="21">C3/C5 convertase</fullName>
    </alternativeName>
</protein>
<dbReference type="InterPro" id="IPR043504">
    <property type="entry name" value="Peptidase_S1_PA_chymotrypsin"/>
</dbReference>
<dbReference type="Pfam" id="PF00092">
    <property type="entry name" value="VWA"/>
    <property type="match status" value="1"/>
</dbReference>
<feature type="domain" description="Peptidase S1" evidence="32">
    <location>
        <begin position="470"/>
        <end position="762"/>
    </location>
</feature>
<keyword evidence="10" id="KW-0399">Innate immunity</keyword>
<sequence length="769" mass="86511">MQRVRPLLYIAIVLGALGTDVVDAGCEVTKQNEIKGGKTVALQNNTVLKYICPDGQYAYPTDYRTCEWNSYWSTMKNIKNVPISQARCLDIHCPRIAEFENGYYEPPQPYYNISQNITFTCYGGYSMKGSEVRTCLPNGKWSGKITICDDGTGHCSNPGIPIGGRKEGSQYRIEYRVRYTCEPGLVLFGSSERICQESGSWSGSEPECRQPYTFDTPEEVANNFISSLTETAEASDANRNISSTQKRKIVIKKGGTMNIYFVLDASKSIKEKDFQSTQNVTIKLIEKISSYDVSPNYAIITFATNSIEVLSTTEAKSTDAAWAIEQLENVKVSEHKVKPGTNINKALKTVYEMMITQEAHERRNGLNPPPVSNSTRHVIILLTDGRYNMGGDPVPVMEDIKEFLRIKKSGSNSRNEFLDVYVFAVGQANQRLLNALASKKRDEKHFFVIKPDELQETFDQMIDESEVFSMCGLAKEHKTEDQEKNPWNTRITIRRTGGAGFGNCKGTLVSEYFILTAAHCFKIGDTADQIQVTIGKQEYDVADVLRHPNYKIEKLTDRGIPEFYDYDVALIKLGKKVEFSVIARPICLPCTQGTTRALRKPLTTTTCRDHENELLPVGNIRSFFVSDCKYKNQNINGLVRRPVQVKNSDKKMACEQDAQNAEFYKNVTNIKDVVTDNFLCTGGQDPVLDPNTCKGDSGGPLIIQKKLRYIQVGVISWGVIDVCGHQGTICEEPNKSKKRTSYSRDYHLNLFKVIPWLKEQLADEGLEFL</sequence>
<dbReference type="SMART" id="SM00020">
    <property type="entry name" value="Tryp_SPc"/>
    <property type="match status" value="1"/>
</dbReference>
<dbReference type="GO" id="GO:0009986">
    <property type="term" value="C:cell surface"/>
    <property type="evidence" value="ECO:0007669"/>
    <property type="project" value="UniProtKB-SubCell"/>
</dbReference>
<dbReference type="EC" id="3.4.21.47" evidence="7"/>
<feature type="domain" description="VWFA" evidence="31">
    <location>
        <begin position="258"/>
        <end position="461"/>
    </location>
</feature>
<dbReference type="InterPro" id="IPR033116">
    <property type="entry name" value="TRYPSIN_SER"/>
</dbReference>
<evidence type="ECO:0000256" key="18">
    <source>
        <dbReference type="ARBA" id="ARBA00023157"/>
    </source>
</evidence>
<feature type="disulfide bond" evidence="28">
    <location>
        <begin position="181"/>
        <end position="208"/>
    </location>
</feature>
<keyword evidence="16 29" id="KW-0720">Serine protease</keyword>
<dbReference type="SMART" id="SM00032">
    <property type="entry name" value="CCP"/>
    <property type="match status" value="2"/>
</dbReference>
<keyword evidence="12 29" id="KW-0645">Protease</keyword>
<evidence type="ECO:0000256" key="1">
    <source>
        <dbReference type="ARBA" id="ARBA00000061"/>
    </source>
</evidence>
<evidence type="ECO:0000256" key="7">
    <source>
        <dbReference type="ARBA" id="ARBA00011934"/>
    </source>
</evidence>